<dbReference type="KEGG" id="ncv:NCAV_1538"/>
<dbReference type="EMBL" id="LT981265">
    <property type="protein sequence ID" value="SPC34703.1"/>
    <property type="molecule type" value="Genomic_DNA"/>
</dbReference>
<dbReference type="RefSeq" id="WP_103286687.1">
    <property type="nucleotide sequence ID" value="NZ_LT981265.1"/>
</dbReference>
<evidence type="ECO:0000313" key="2">
    <source>
        <dbReference type="Proteomes" id="UP000236248"/>
    </source>
</evidence>
<dbReference type="GeneID" id="41595529"/>
<name>A0A2K5AST3_9ARCH</name>
<gene>
    <name evidence="1" type="ORF">NCAV_1538</name>
</gene>
<dbReference type="AlphaFoldDB" id="A0A2K5AST3"/>
<keyword evidence="2" id="KW-1185">Reference proteome</keyword>
<sequence length="167" mass="19358">MLGFGKKQVKEGDYVFATIDEGSYSKVVLGYVNFAEMDRIKVTGIYIKPIGLLDRARSGRITQRQQEVLRSPTPDNIIHIIIDRVEYGIFDDYLKPNSAIVRISAKRYSEIETWVRDGYPELFSILLSPIDPRREEARQIFMEKYNSIYDSEFKQTVSAVARQLRIL</sequence>
<protein>
    <submittedName>
        <fullName evidence="1">Uncharacterized protein</fullName>
    </submittedName>
</protein>
<evidence type="ECO:0000313" key="1">
    <source>
        <dbReference type="EMBL" id="SPC34703.1"/>
    </source>
</evidence>
<accession>A0A2K5AST3</accession>
<reference evidence="2" key="1">
    <citation type="submission" date="2018-01" db="EMBL/GenBank/DDBJ databases">
        <authorList>
            <person name="Kerou L M."/>
        </authorList>
    </citation>
    <scope>NUCLEOTIDE SEQUENCE [LARGE SCALE GENOMIC DNA]</scope>
    <source>
        <strain evidence="2">SCU2</strain>
    </source>
</reference>
<dbReference type="Proteomes" id="UP000236248">
    <property type="component" value="Chromosome NCAV"/>
</dbReference>
<organism evidence="1 2">
    <name type="scientific">Candidatus Nitrosocaldus cavascurensis</name>
    <dbReference type="NCBI Taxonomy" id="2058097"/>
    <lineage>
        <taxon>Archaea</taxon>
        <taxon>Nitrososphaerota</taxon>
        <taxon>Nitrososphaeria</taxon>
        <taxon>Candidatus Nitrosocaldales</taxon>
        <taxon>Candidatus Nitrosocaldaceae</taxon>
        <taxon>Candidatus Nitrosocaldus</taxon>
    </lineage>
</organism>
<proteinExistence type="predicted"/>